<evidence type="ECO:0000256" key="4">
    <source>
        <dbReference type="ARBA" id="ARBA00023239"/>
    </source>
</evidence>
<comment type="caution">
    <text evidence="8">The sequence shown here is derived from an EMBL/GenBank/DDBJ whole genome shotgun (WGS) entry which is preliminary data.</text>
</comment>
<accession>A0A087BNX9</accession>
<dbReference type="InterPro" id="IPR005593">
    <property type="entry name" value="Xul5P/Fru6P_PKetolase"/>
</dbReference>
<protein>
    <recommendedName>
        <fullName evidence="5">Probable phosphoketolase</fullName>
        <ecNumber evidence="5">4.1.2.-</ecNumber>
    </recommendedName>
</protein>
<dbReference type="GO" id="GO:0016832">
    <property type="term" value="F:aldehyde-lyase activity"/>
    <property type="evidence" value="ECO:0007669"/>
    <property type="project" value="UniProtKB-UniRule"/>
</dbReference>
<dbReference type="Pfam" id="PF03894">
    <property type="entry name" value="XFP"/>
    <property type="match status" value="1"/>
</dbReference>
<dbReference type="HAMAP" id="MF_01403">
    <property type="entry name" value="Phosphoketolase"/>
    <property type="match status" value="1"/>
</dbReference>
<keyword evidence="9" id="KW-1185">Reference proteome</keyword>
<dbReference type="SUPFAM" id="SSF52922">
    <property type="entry name" value="TK C-terminal domain-like"/>
    <property type="match status" value="1"/>
</dbReference>
<organism evidence="8 9">
    <name type="scientific">Bifidobacterium minimum</name>
    <dbReference type="NCBI Taxonomy" id="1693"/>
    <lineage>
        <taxon>Bacteria</taxon>
        <taxon>Bacillati</taxon>
        <taxon>Actinomycetota</taxon>
        <taxon>Actinomycetes</taxon>
        <taxon>Bifidobacteriales</taxon>
        <taxon>Bifidobacteriaceae</taxon>
        <taxon>Bifidobacterium</taxon>
    </lineage>
</organism>
<dbReference type="Gene3D" id="3.40.50.970">
    <property type="match status" value="2"/>
</dbReference>
<dbReference type="InterPro" id="IPR009014">
    <property type="entry name" value="Transketo_C/PFOR_II"/>
</dbReference>
<name>A0A087BNX9_9BIFI</name>
<evidence type="ECO:0000256" key="3">
    <source>
        <dbReference type="ARBA" id="ARBA00023052"/>
    </source>
</evidence>
<dbReference type="InterPro" id="IPR019790">
    <property type="entry name" value="Xul5P/Fru6P_PKetolase_CS"/>
</dbReference>
<dbReference type="InterPro" id="IPR018969">
    <property type="entry name" value="Xul5P/Fru6P_PKetolase_C"/>
</dbReference>
<dbReference type="RefSeq" id="WP_022860755.1">
    <property type="nucleotide sequence ID" value="NZ_JGZD01000009.1"/>
</dbReference>
<dbReference type="STRING" id="1693.BMIN_0629"/>
<dbReference type="Gene3D" id="3.40.50.920">
    <property type="match status" value="1"/>
</dbReference>
<dbReference type="InterPro" id="IPR018970">
    <property type="entry name" value="Xul5P/Fru6P_PKetolase_N"/>
</dbReference>
<dbReference type="Pfam" id="PF09363">
    <property type="entry name" value="XFP_C"/>
    <property type="match status" value="1"/>
</dbReference>
<evidence type="ECO:0000313" key="8">
    <source>
        <dbReference type="EMBL" id="KFI72729.1"/>
    </source>
</evidence>
<dbReference type="PROSITE" id="PS60002">
    <property type="entry name" value="PHOSPHOKETOLASE_1"/>
    <property type="match status" value="1"/>
</dbReference>
<keyword evidence="4 5" id="KW-0456">Lyase</keyword>
<reference evidence="8 9" key="1">
    <citation type="submission" date="2014-03" db="EMBL/GenBank/DDBJ databases">
        <title>Genomics of Bifidobacteria.</title>
        <authorList>
            <person name="Ventura M."/>
            <person name="Milani C."/>
            <person name="Lugli G.A."/>
        </authorList>
    </citation>
    <scope>NUCLEOTIDE SEQUENCE [LARGE SCALE GENOMIC DNA]</scope>
    <source>
        <strain evidence="8 9">LMG 11592</strain>
    </source>
</reference>
<dbReference type="GO" id="GO:0000287">
    <property type="term" value="F:magnesium ion binding"/>
    <property type="evidence" value="ECO:0007669"/>
    <property type="project" value="UniProtKB-ARBA"/>
</dbReference>
<evidence type="ECO:0000256" key="2">
    <source>
        <dbReference type="ARBA" id="ARBA00005623"/>
    </source>
</evidence>
<keyword evidence="3 5" id="KW-0786">Thiamine pyrophosphate</keyword>
<comment type="similarity">
    <text evidence="2 5">Belongs to the XFP family.</text>
</comment>
<dbReference type="PANTHER" id="PTHR31273:SF0">
    <property type="entry name" value="PHOSPHOKETOLASE-RELATED"/>
    <property type="match status" value="1"/>
</dbReference>
<proteinExistence type="inferred from homology"/>
<evidence type="ECO:0000256" key="1">
    <source>
        <dbReference type="ARBA" id="ARBA00001964"/>
    </source>
</evidence>
<dbReference type="Proteomes" id="UP000029014">
    <property type="component" value="Unassembled WGS sequence"/>
</dbReference>
<dbReference type="GO" id="GO:0005975">
    <property type="term" value="P:carbohydrate metabolic process"/>
    <property type="evidence" value="ECO:0007669"/>
    <property type="project" value="InterPro"/>
</dbReference>
<dbReference type="NCBIfam" id="NF003619">
    <property type="entry name" value="PRK05261.1-4"/>
    <property type="match status" value="1"/>
</dbReference>
<dbReference type="EMBL" id="JGZD01000009">
    <property type="protein sequence ID" value="KFI72729.1"/>
    <property type="molecule type" value="Genomic_DNA"/>
</dbReference>
<feature type="domain" description="Xylulose 5-phosphate/Fructose 6-phosphate phosphoketolase N-terminal" evidence="7">
    <location>
        <begin position="17"/>
        <end position="381"/>
    </location>
</feature>
<comment type="cofactor">
    <cofactor evidence="1 5">
        <name>thiamine diphosphate</name>
        <dbReference type="ChEBI" id="CHEBI:58937"/>
    </cofactor>
</comment>
<dbReference type="PROSITE" id="PS60003">
    <property type="entry name" value="PHOSPHOKETOLASE_2"/>
    <property type="match status" value="1"/>
</dbReference>
<dbReference type="InterPro" id="IPR023962">
    <property type="entry name" value="Phosphoketolase"/>
</dbReference>
<feature type="domain" description="Xylulose 5-phosphate/Fructose 6-phosphate phosphoketolase C-terminal" evidence="6">
    <location>
        <begin position="605"/>
        <end position="803"/>
    </location>
</feature>
<dbReference type="eggNOG" id="COG3957">
    <property type="taxonomic scope" value="Bacteria"/>
</dbReference>
<evidence type="ECO:0000256" key="5">
    <source>
        <dbReference type="HAMAP-Rule" id="MF_01403"/>
    </source>
</evidence>
<dbReference type="AlphaFoldDB" id="A0A087BNX9"/>
<dbReference type="PANTHER" id="PTHR31273">
    <property type="entry name" value="PHOSPHOKETOLASE-RELATED"/>
    <property type="match status" value="1"/>
</dbReference>
<evidence type="ECO:0000259" key="7">
    <source>
        <dbReference type="Pfam" id="PF09364"/>
    </source>
</evidence>
<evidence type="ECO:0000313" key="9">
    <source>
        <dbReference type="Proteomes" id="UP000029014"/>
    </source>
</evidence>
<dbReference type="SUPFAM" id="SSF52518">
    <property type="entry name" value="Thiamin diphosphate-binding fold (THDP-binding)"/>
    <property type="match status" value="2"/>
</dbReference>
<evidence type="ECO:0000259" key="6">
    <source>
        <dbReference type="Pfam" id="PF09363"/>
    </source>
</evidence>
<dbReference type="InterPro" id="IPR029061">
    <property type="entry name" value="THDP-binding"/>
</dbReference>
<gene>
    <name evidence="8" type="ORF">BMIN_0629</name>
</gene>
<dbReference type="Pfam" id="PF09364">
    <property type="entry name" value="XFP_N"/>
    <property type="match status" value="1"/>
</dbReference>
<dbReference type="EC" id="4.1.2.-" evidence="5"/>
<dbReference type="NCBIfam" id="NF003620">
    <property type="entry name" value="PRK05261.1-5"/>
    <property type="match status" value="1"/>
</dbReference>
<dbReference type="PIRSF" id="PIRSF017245">
    <property type="entry name" value="Phosphoketolase"/>
    <property type="match status" value="1"/>
</dbReference>
<dbReference type="InterPro" id="IPR019789">
    <property type="entry name" value="Xul5P/Fru6P_PKetolase_ThDP_BS"/>
</dbReference>
<sequence length="825" mass="92453">MTNPVIGTPWKKLNAPVSEEALEGVDKYWRTANYLAIGQIYLRSNPLMKEPFTREDVKHRLVGHWGTTPGLNFLIGHINRLIADHQQNTVIIMGPGHGGPAGTAQSYLDGTYTEYFPKITKDEAGLQKFFRQFSYPGGIPSHYAPETPGSIHEGGELGYALSHAYGAVMNNPSLFVPAIVGDGEAETGPLATGWQSNKLVNPRTDGIVLPILHLNGYKIANPSILSRISDEELHDFFHGMGYDPYEFVAGFDDEDHASIHHRFAELFETVFDEICDIKAAAQTDDMTRPFYPMIIFRTPKGWTCPKFIDGKKTEGSWRAHQVPLASARDTEAHFEVLKNWLESYKPEELFDEKGAIKSDVTAFMPKGELRIGENPNANGGRIREDLKLPDLDDYQVNEVKKYGHGWGQLEATRRLGSYTRDIIKLNPDSFRIFGPDETASNRLQAAYEVTSKQWDAGYLSAQVDEHMAVTGQVTEQLSEHQMEGFLEGYLLTGRHGIWSSYESFVHVIDSMLNQHAKWLEATVREIPWRKPISSMNLLVSSHVWRQDHNGFSHQDPGVTSVLLNKTFNNDHVIGIYFPADSNLLLAVAERCFKSTNMINAIIAGKQPAATWLSLDEARAELEKGATEWEWASNAKSNDEADIVLAAAGDVPTQEIMAAADKLNKLGVKFKVVNVVDLLKLQSAKENDQALSDDEFADLFTADKPVLFAYHSYAHDVRGLIYDRPNHDNFNVHGYEEQGSTTTPYDMVRVNEIDRYELTAEALRMIDADKYAGEIDKLEKFRDEAFQFAVDKGYDHPDYTDWVWPDVKVDQPGAVTATAATAGDNE</sequence>